<dbReference type="CDD" id="cd17323">
    <property type="entry name" value="MFS_Tpo1_MDR_like"/>
    <property type="match status" value="1"/>
</dbReference>
<dbReference type="GO" id="GO:0022857">
    <property type="term" value="F:transmembrane transporter activity"/>
    <property type="evidence" value="ECO:0007669"/>
    <property type="project" value="InterPro"/>
</dbReference>
<feature type="transmembrane region" description="Helical" evidence="7">
    <location>
        <begin position="215"/>
        <end position="234"/>
    </location>
</feature>
<dbReference type="OrthoDB" id="3561359at2759"/>
<feature type="transmembrane region" description="Helical" evidence="7">
    <location>
        <begin position="523"/>
        <end position="546"/>
    </location>
</feature>
<feature type="transmembrane region" description="Helical" evidence="7">
    <location>
        <begin position="308"/>
        <end position="333"/>
    </location>
</feature>
<dbReference type="InterPro" id="IPR005829">
    <property type="entry name" value="Sugar_transporter_CS"/>
</dbReference>
<evidence type="ECO:0000256" key="3">
    <source>
        <dbReference type="ARBA" id="ARBA00022692"/>
    </source>
</evidence>
<proteinExistence type="inferred from homology"/>
<feature type="transmembrane region" description="Helical" evidence="7">
    <location>
        <begin position="490"/>
        <end position="511"/>
    </location>
</feature>
<feature type="domain" description="Major facilitator superfamily (MFS) profile" evidence="8">
    <location>
        <begin position="149"/>
        <end position="582"/>
    </location>
</feature>
<dbReference type="GO" id="GO:0042908">
    <property type="term" value="P:xenobiotic transport"/>
    <property type="evidence" value="ECO:0007669"/>
    <property type="project" value="UniProtKB-ARBA"/>
</dbReference>
<feature type="transmembrane region" description="Helical" evidence="7">
    <location>
        <begin position="274"/>
        <end position="296"/>
    </location>
</feature>
<dbReference type="Pfam" id="PF07690">
    <property type="entry name" value="MFS_1"/>
    <property type="match status" value="1"/>
</dbReference>
<evidence type="ECO:0000256" key="7">
    <source>
        <dbReference type="SAM" id="Phobius"/>
    </source>
</evidence>
<feature type="transmembrane region" description="Helical" evidence="7">
    <location>
        <begin position="147"/>
        <end position="172"/>
    </location>
</feature>
<keyword evidence="10" id="KW-1185">Reference proteome</keyword>
<evidence type="ECO:0000256" key="4">
    <source>
        <dbReference type="ARBA" id="ARBA00022989"/>
    </source>
</evidence>
<evidence type="ECO:0000313" key="10">
    <source>
        <dbReference type="Proteomes" id="UP000799766"/>
    </source>
</evidence>
<dbReference type="PANTHER" id="PTHR23502:SF7">
    <property type="entry name" value="DRUG_PROTON ANTIPORTER YHK8-RELATED"/>
    <property type="match status" value="1"/>
</dbReference>
<feature type="transmembrane region" description="Helical" evidence="7">
    <location>
        <begin position="379"/>
        <end position="401"/>
    </location>
</feature>
<feature type="compositionally biased region" description="Basic and acidic residues" evidence="6">
    <location>
        <begin position="16"/>
        <end position="50"/>
    </location>
</feature>
<keyword evidence="3 7" id="KW-0812">Transmembrane</keyword>
<evidence type="ECO:0000256" key="2">
    <source>
        <dbReference type="ARBA" id="ARBA00008335"/>
    </source>
</evidence>
<evidence type="ECO:0000259" key="8">
    <source>
        <dbReference type="PROSITE" id="PS50850"/>
    </source>
</evidence>
<evidence type="ECO:0000256" key="5">
    <source>
        <dbReference type="ARBA" id="ARBA00023136"/>
    </source>
</evidence>
<feature type="transmembrane region" description="Helical" evidence="7">
    <location>
        <begin position="413"/>
        <end position="437"/>
    </location>
</feature>
<comment type="subcellular location">
    <subcellularLocation>
        <location evidence="1">Membrane</location>
        <topology evidence="1">Multi-pass membrane protein</topology>
    </subcellularLocation>
</comment>
<evidence type="ECO:0000256" key="1">
    <source>
        <dbReference type="ARBA" id="ARBA00004141"/>
    </source>
</evidence>
<organism evidence="9 10">
    <name type="scientific">Lineolata rhizophorae</name>
    <dbReference type="NCBI Taxonomy" id="578093"/>
    <lineage>
        <taxon>Eukaryota</taxon>
        <taxon>Fungi</taxon>
        <taxon>Dikarya</taxon>
        <taxon>Ascomycota</taxon>
        <taxon>Pezizomycotina</taxon>
        <taxon>Dothideomycetes</taxon>
        <taxon>Dothideomycetes incertae sedis</taxon>
        <taxon>Lineolatales</taxon>
        <taxon>Lineolataceae</taxon>
        <taxon>Lineolata</taxon>
    </lineage>
</organism>
<dbReference type="InterPro" id="IPR011701">
    <property type="entry name" value="MFS"/>
</dbReference>
<dbReference type="InterPro" id="IPR036259">
    <property type="entry name" value="MFS_trans_sf"/>
</dbReference>
<name>A0A6A6NQY4_9PEZI</name>
<dbReference type="SUPFAM" id="SSF103473">
    <property type="entry name" value="MFS general substrate transporter"/>
    <property type="match status" value="1"/>
</dbReference>
<feature type="transmembrane region" description="Helical" evidence="7">
    <location>
        <begin position="184"/>
        <end position="203"/>
    </location>
</feature>
<feature type="transmembrane region" description="Helical" evidence="7">
    <location>
        <begin position="240"/>
        <end position="262"/>
    </location>
</feature>
<reference evidence="9" key="1">
    <citation type="journal article" date="2020" name="Stud. Mycol.">
        <title>101 Dothideomycetes genomes: a test case for predicting lifestyles and emergence of pathogens.</title>
        <authorList>
            <person name="Haridas S."/>
            <person name="Albert R."/>
            <person name="Binder M."/>
            <person name="Bloem J."/>
            <person name="Labutti K."/>
            <person name="Salamov A."/>
            <person name="Andreopoulos B."/>
            <person name="Baker S."/>
            <person name="Barry K."/>
            <person name="Bills G."/>
            <person name="Bluhm B."/>
            <person name="Cannon C."/>
            <person name="Castanera R."/>
            <person name="Culley D."/>
            <person name="Daum C."/>
            <person name="Ezra D."/>
            <person name="Gonzalez J."/>
            <person name="Henrissat B."/>
            <person name="Kuo A."/>
            <person name="Liang C."/>
            <person name="Lipzen A."/>
            <person name="Lutzoni F."/>
            <person name="Magnuson J."/>
            <person name="Mondo S."/>
            <person name="Nolan M."/>
            <person name="Ohm R."/>
            <person name="Pangilinan J."/>
            <person name="Park H.-J."/>
            <person name="Ramirez L."/>
            <person name="Alfaro M."/>
            <person name="Sun H."/>
            <person name="Tritt A."/>
            <person name="Yoshinaga Y."/>
            <person name="Zwiers L.-H."/>
            <person name="Turgeon B."/>
            <person name="Goodwin S."/>
            <person name="Spatafora J."/>
            <person name="Crous P."/>
            <person name="Grigoriev I."/>
        </authorList>
    </citation>
    <scope>NUCLEOTIDE SEQUENCE</scope>
    <source>
        <strain evidence="9">ATCC 16933</strain>
    </source>
</reference>
<dbReference type="GO" id="GO:0140115">
    <property type="term" value="P:export across plasma membrane"/>
    <property type="evidence" value="ECO:0007669"/>
    <property type="project" value="UniProtKB-ARBA"/>
</dbReference>
<dbReference type="InterPro" id="IPR020846">
    <property type="entry name" value="MFS_dom"/>
</dbReference>
<dbReference type="FunFam" id="1.20.1250.20:FF:000082">
    <property type="entry name" value="MFS multidrug transporter, putative"/>
    <property type="match status" value="1"/>
</dbReference>
<keyword evidence="5 7" id="KW-0472">Membrane</keyword>
<dbReference type="GO" id="GO:0005886">
    <property type="term" value="C:plasma membrane"/>
    <property type="evidence" value="ECO:0007669"/>
    <property type="project" value="TreeGrafter"/>
</dbReference>
<dbReference type="PROSITE" id="PS00216">
    <property type="entry name" value="SUGAR_TRANSPORT_1"/>
    <property type="match status" value="1"/>
</dbReference>
<sequence>MTSTREFDVESANSKSIERGRSNSIADEEKRLEAGDDVIDRGRRRLEPLHTGRTHPLSKNSSRRSSRSARSQFSYAGGDGYTYYCDNPENDTGDASGDEESPKSKEESAESPSDESPSGDEKQFEVGWDGPDDSMNPKVRLSFVHKWVIVFIISSCSLCVTFASTVYTSIYIQVIPEFNTSREVATLGLSFFVCGLGLGPMLLAPLSEFYGRRPIYLVSFLFFIIWSIPCAVAQNIQTLLVTRFFGGFAGSAFLSVAGGTVGDVFAKNELSLPMMFYTASPFVGPEIGPLIGGFINDFASWRWTFYTLLIWAGVELALLFCLVPETYAPVILVQKAKKLRTETGNEKWHAPLERHERSIARTVLVSCYRPFQLLFFEPMCLNLCILSAILLGVLYLFFGAFPVVFEGNHGFTLWQVGLTFMGLFVGMVIAVACDPLWRRFVYMRLVRKREAAGGEPGGTEPEFRLPPTIVGAWIVPIGLFGFGWTTYPHVHWIVPIIFSGIFALGVIWVYAGVFTFLVECYPLYAASALAANSFARSAFAAAFPLFGVQMYHTLGDQWATSLLAFLALAMAPFPVLFFKYGKQLRSRSTFASA</sequence>
<dbReference type="Proteomes" id="UP000799766">
    <property type="component" value="Unassembled WGS sequence"/>
</dbReference>
<feature type="transmembrane region" description="Helical" evidence="7">
    <location>
        <begin position="465"/>
        <end position="484"/>
    </location>
</feature>
<protein>
    <submittedName>
        <fullName evidence="9">Major facilitator superfamily domain-containing protein</fullName>
    </submittedName>
</protein>
<evidence type="ECO:0000313" key="9">
    <source>
        <dbReference type="EMBL" id="KAF2453723.1"/>
    </source>
</evidence>
<dbReference type="AlphaFoldDB" id="A0A6A6NQY4"/>
<keyword evidence="4 7" id="KW-1133">Transmembrane helix</keyword>
<dbReference type="PANTHER" id="PTHR23502">
    <property type="entry name" value="MAJOR FACILITATOR SUPERFAMILY"/>
    <property type="match status" value="1"/>
</dbReference>
<gene>
    <name evidence="9" type="ORF">BDY21DRAFT_354853</name>
</gene>
<accession>A0A6A6NQY4</accession>
<evidence type="ECO:0000256" key="6">
    <source>
        <dbReference type="SAM" id="MobiDB-lite"/>
    </source>
</evidence>
<dbReference type="Gene3D" id="1.20.1250.20">
    <property type="entry name" value="MFS general substrate transporter like domains"/>
    <property type="match status" value="1"/>
</dbReference>
<dbReference type="EMBL" id="MU001695">
    <property type="protein sequence ID" value="KAF2453723.1"/>
    <property type="molecule type" value="Genomic_DNA"/>
</dbReference>
<dbReference type="PROSITE" id="PS50850">
    <property type="entry name" value="MFS"/>
    <property type="match status" value="1"/>
</dbReference>
<feature type="transmembrane region" description="Helical" evidence="7">
    <location>
        <begin position="558"/>
        <end position="578"/>
    </location>
</feature>
<feature type="region of interest" description="Disordered" evidence="6">
    <location>
        <begin position="1"/>
        <end position="131"/>
    </location>
</feature>
<comment type="similarity">
    <text evidence="2">Belongs to the major facilitator superfamily.</text>
</comment>
<feature type="compositionally biased region" description="Acidic residues" evidence="6">
    <location>
        <begin position="88"/>
        <end position="99"/>
    </location>
</feature>